<dbReference type="RefSeq" id="WP_273847153.1">
    <property type="nucleotide sequence ID" value="NZ_JAQQWT010000022.1"/>
</dbReference>
<keyword evidence="1" id="KW-0472">Membrane</keyword>
<accession>A0ABV6NN72</accession>
<feature type="transmembrane region" description="Helical" evidence="1">
    <location>
        <begin position="125"/>
        <end position="143"/>
    </location>
</feature>
<dbReference type="Pfam" id="PF12679">
    <property type="entry name" value="ABC2_membrane_2"/>
    <property type="match status" value="1"/>
</dbReference>
<dbReference type="Proteomes" id="UP001589833">
    <property type="component" value="Unassembled WGS sequence"/>
</dbReference>
<evidence type="ECO:0000313" key="2">
    <source>
        <dbReference type="EMBL" id="MFC0562210.1"/>
    </source>
</evidence>
<comment type="caution">
    <text evidence="2">The sequence shown here is derived from an EMBL/GenBank/DDBJ whole genome shotgun (WGS) entry which is preliminary data.</text>
</comment>
<sequence>MNNFTVILKKEFVQMLREYKIIWLPLVYLFLGMTQPIISYYLPSILEALGGSEGIIIDPSMAAQSGGEVLATTLASQFDQLGLIIIIVSMMGIVQSDKSNGMLAFILTRPVMVGSYISGKVVSNYLFIALSVAIGYVASYFYVQFLFTSIPLADLLTALVFYLVWVLFIVGFTTMISTIFNGQGIIALISIVFLIFCRMIVGLSPIIDSINPASMSHYAMEVLVVGSINKSVIFSGIATLLLTIFTLSITNNWITKKKFSNEQ</sequence>
<keyword evidence="1" id="KW-1133">Transmembrane helix</keyword>
<feature type="transmembrane region" description="Helical" evidence="1">
    <location>
        <begin position="185"/>
        <end position="207"/>
    </location>
</feature>
<keyword evidence="1" id="KW-0812">Transmembrane</keyword>
<proteinExistence type="predicted"/>
<feature type="transmembrane region" description="Helical" evidence="1">
    <location>
        <begin position="155"/>
        <end position="179"/>
    </location>
</feature>
<name>A0ABV6NN72_9BACI</name>
<feature type="transmembrane region" description="Helical" evidence="1">
    <location>
        <begin position="21"/>
        <end position="42"/>
    </location>
</feature>
<feature type="transmembrane region" description="Helical" evidence="1">
    <location>
        <begin position="74"/>
        <end position="94"/>
    </location>
</feature>
<feature type="transmembrane region" description="Helical" evidence="1">
    <location>
        <begin position="228"/>
        <end position="249"/>
    </location>
</feature>
<keyword evidence="3" id="KW-1185">Reference proteome</keyword>
<protein>
    <submittedName>
        <fullName evidence="2">ABC transporter permease</fullName>
    </submittedName>
</protein>
<evidence type="ECO:0000313" key="3">
    <source>
        <dbReference type="Proteomes" id="UP001589833"/>
    </source>
</evidence>
<evidence type="ECO:0000256" key="1">
    <source>
        <dbReference type="SAM" id="Phobius"/>
    </source>
</evidence>
<reference evidence="2 3" key="1">
    <citation type="submission" date="2024-09" db="EMBL/GenBank/DDBJ databases">
        <authorList>
            <person name="Sun Q."/>
            <person name="Mori K."/>
        </authorList>
    </citation>
    <scope>NUCLEOTIDE SEQUENCE [LARGE SCALE GENOMIC DNA]</scope>
    <source>
        <strain evidence="2 3">NCAIM B.02301</strain>
    </source>
</reference>
<dbReference type="EMBL" id="JBHLTR010000115">
    <property type="protein sequence ID" value="MFC0562210.1"/>
    <property type="molecule type" value="Genomic_DNA"/>
</dbReference>
<organism evidence="2 3">
    <name type="scientific">Halalkalibacter alkalisediminis</name>
    <dbReference type="NCBI Taxonomy" id="935616"/>
    <lineage>
        <taxon>Bacteria</taxon>
        <taxon>Bacillati</taxon>
        <taxon>Bacillota</taxon>
        <taxon>Bacilli</taxon>
        <taxon>Bacillales</taxon>
        <taxon>Bacillaceae</taxon>
        <taxon>Halalkalibacter</taxon>
    </lineage>
</organism>
<gene>
    <name evidence="2" type="ORF">ACFFH4_25540</name>
</gene>